<evidence type="ECO:0000259" key="2">
    <source>
        <dbReference type="Pfam" id="PF14856"/>
    </source>
</evidence>
<proteinExistence type="predicted"/>
<dbReference type="AlphaFoldDB" id="A0AAW0R7K6"/>
<keyword evidence="4" id="KW-1185">Reference proteome</keyword>
<reference evidence="3 4" key="1">
    <citation type="submission" date="2023-01" db="EMBL/GenBank/DDBJ databases">
        <title>Analysis of 21 Apiospora genomes using comparative genomics revels a genus with tremendous synthesis potential of carbohydrate active enzymes and secondary metabolites.</title>
        <authorList>
            <person name="Sorensen T."/>
        </authorList>
    </citation>
    <scope>NUCLEOTIDE SEQUENCE [LARGE SCALE GENOMIC DNA]</scope>
    <source>
        <strain evidence="3 4">CBS 117206</strain>
    </source>
</reference>
<feature type="signal peptide" evidence="1">
    <location>
        <begin position="1"/>
        <end position="20"/>
    </location>
</feature>
<evidence type="ECO:0000313" key="4">
    <source>
        <dbReference type="Proteomes" id="UP001392437"/>
    </source>
</evidence>
<dbReference type="Pfam" id="PF14856">
    <property type="entry name" value="Hce2"/>
    <property type="match status" value="1"/>
</dbReference>
<protein>
    <recommendedName>
        <fullName evidence="2">Ecp2 effector protein-like domain-containing protein</fullName>
    </recommendedName>
</protein>
<dbReference type="Proteomes" id="UP001392437">
    <property type="component" value="Unassembled WGS sequence"/>
</dbReference>
<evidence type="ECO:0000313" key="3">
    <source>
        <dbReference type="EMBL" id="KAK8129753.1"/>
    </source>
</evidence>
<keyword evidence="1" id="KW-0732">Signal</keyword>
<organism evidence="3 4">
    <name type="scientific">Apiospora kogelbergensis</name>
    <dbReference type="NCBI Taxonomy" id="1337665"/>
    <lineage>
        <taxon>Eukaryota</taxon>
        <taxon>Fungi</taxon>
        <taxon>Dikarya</taxon>
        <taxon>Ascomycota</taxon>
        <taxon>Pezizomycotina</taxon>
        <taxon>Sordariomycetes</taxon>
        <taxon>Xylariomycetidae</taxon>
        <taxon>Amphisphaeriales</taxon>
        <taxon>Apiosporaceae</taxon>
        <taxon>Apiospora</taxon>
    </lineage>
</organism>
<feature type="chain" id="PRO_5043788344" description="Ecp2 effector protein-like domain-containing protein" evidence="1">
    <location>
        <begin position="21"/>
        <end position="179"/>
    </location>
</feature>
<sequence length="179" mass="19296">MQLISTLGLLLLQLSPLVAASPLLQTRQSAPACDLSFQYPKLGSCPGGCCGWGFNDLAESSGWLCENTGSYTAQPASNPVGFAEKCQALQDEVASKYFTWWLTSETPQTWYEAKSNDGCSLQINFDRAIDADGDGPHLGNGDLVHMLSEGVAMMQGGSMNAAGYSTCYSYSLQWRMVPK</sequence>
<name>A0AAW0R7K6_9PEZI</name>
<evidence type="ECO:0000256" key="1">
    <source>
        <dbReference type="SAM" id="SignalP"/>
    </source>
</evidence>
<dbReference type="InterPro" id="IPR029226">
    <property type="entry name" value="Ecp2-like"/>
</dbReference>
<gene>
    <name evidence="3" type="ORF">PG999_002133</name>
</gene>
<comment type="caution">
    <text evidence="3">The sequence shown here is derived from an EMBL/GenBank/DDBJ whole genome shotgun (WGS) entry which is preliminary data.</text>
</comment>
<accession>A0AAW0R7K6</accession>
<feature type="domain" description="Ecp2 effector protein-like" evidence="2">
    <location>
        <begin position="65"/>
        <end position="167"/>
    </location>
</feature>
<dbReference type="EMBL" id="JAQQWP010000002">
    <property type="protein sequence ID" value="KAK8129753.1"/>
    <property type="molecule type" value="Genomic_DNA"/>
</dbReference>